<dbReference type="InParanoid" id="A0A2P5CM18"/>
<gene>
    <name evidence="1" type="ORF">TorRG33x02_280550</name>
</gene>
<keyword evidence="2" id="KW-1185">Reference proteome</keyword>
<organism evidence="1 2">
    <name type="scientific">Trema orientale</name>
    <name type="common">Charcoal tree</name>
    <name type="synonym">Celtis orientalis</name>
    <dbReference type="NCBI Taxonomy" id="63057"/>
    <lineage>
        <taxon>Eukaryota</taxon>
        <taxon>Viridiplantae</taxon>
        <taxon>Streptophyta</taxon>
        <taxon>Embryophyta</taxon>
        <taxon>Tracheophyta</taxon>
        <taxon>Spermatophyta</taxon>
        <taxon>Magnoliopsida</taxon>
        <taxon>eudicotyledons</taxon>
        <taxon>Gunneridae</taxon>
        <taxon>Pentapetalae</taxon>
        <taxon>rosids</taxon>
        <taxon>fabids</taxon>
        <taxon>Rosales</taxon>
        <taxon>Cannabaceae</taxon>
        <taxon>Trema</taxon>
    </lineage>
</organism>
<sequence length="125" mass="13792">MELFWIYLLSGVTYPNCETHLPPSLSSSLSSHIVLHHSPKIKITDSELGPTLHLLANGNRPHQVTILPLVFVPVKVQARVQKLRTKGTSQGFHDSHWGLWSSFGQTLVKVASAMKLPPHVLAGDD</sequence>
<reference evidence="2" key="1">
    <citation type="submission" date="2016-06" db="EMBL/GenBank/DDBJ databases">
        <title>Parallel loss of symbiosis genes in relatives of nitrogen-fixing non-legume Parasponia.</title>
        <authorList>
            <person name="Van Velzen R."/>
            <person name="Holmer R."/>
            <person name="Bu F."/>
            <person name="Rutten L."/>
            <person name="Van Zeijl A."/>
            <person name="Liu W."/>
            <person name="Santuari L."/>
            <person name="Cao Q."/>
            <person name="Sharma T."/>
            <person name="Shen D."/>
            <person name="Roswanjaya Y."/>
            <person name="Wardhani T."/>
            <person name="Kalhor M.S."/>
            <person name="Jansen J."/>
            <person name="Van den Hoogen J."/>
            <person name="Gungor B."/>
            <person name="Hartog M."/>
            <person name="Hontelez J."/>
            <person name="Verver J."/>
            <person name="Yang W.-C."/>
            <person name="Schijlen E."/>
            <person name="Repin R."/>
            <person name="Schilthuizen M."/>
            <person name="Schranz E."/>
            <person name="Heidstra R."/>
            <person name="Miyata K."/>
            <person name="Fedorova E."/>
            <person name="Kohlen W."/>
            <person name="Bisseling T."/>
            <person name="Smit S."/>
            <person name="Geurts R."/>
        </authorList>
    </citation>
    <scope>NUCLEOTIDE SEQUENCE [LARGE SCALE GENOMIC DNA]</scope>
    <source>
        <strain evidence="2">cv. RG33-2</strain>
    </source>
</reference>
<accession>A0A2P5CM18</accession>
<proteinExistence type="predicted"/>
<dbReference type="Proteomes" id="UP000237000">
    <property type="component" value="Unassembled WGS sequence"/>
</dbReference>
<name>A0A2P5CM18_TREOI</name>
<dbReference type="OrthoDB" id="10356980at2759"/>
<dbReference type="EMBL" id="JXTC01000351">
    <property type="protein sequence ID" value="PON62055.1"/>
    <property type="molecule type" value="Genomic_DNA"/>
</dbReference>
<protein>
    <submittedName>
        <fullName evidence="1">Uncharacterized protein</fullName>
    </submittedName>
</protein>
<dbReference type="AlphaFoldDB" id="A0A2P5CM18"/>
<evidence type="ECO:0000313" key="2">
    <source>
        <dbReference type="Proteomes" id="UP000237000"/>
    </source>
</evidence>
<comment type="caution">
    <text evidence="1">The sequence shown here is derived from an EMBL/GenBank/DDBJ whole genome shotgun (WGS) entry which is preliminary data.</text>
</comment>
<evidence type="ECO:0000313" key="1">
    <source>
        <dbReference type="EMBL" id="PON62055.1"/>
    </source>
</evidence>